<dbReference type="EMBL" id="UYRV01002098">
    <property type="protein sequence ID" value="VDK48103.1"/>
    <property type="molecule type" value="Genomic_DNA"/>
</dbReference>
<accession>A0A3P6QZ52</accession>
<proteinExistence type="predicted"/>
<gene>
    <name evidence="1" type="ORF">CGOC_LOCUS1195</name>
</gene>
<dbReference type="AlphaFoldDB" id="A0A3P6QZ52"/>
<protein>
    <submittedName>
        <fullName evidence="1">Uncharacterized protein</fullName>
    </submittedName>
</protein>
<keyword evidence="2" id="KW-1185">Reference proteome</keyword>
<reference evidence="1 2" key="1">
    <citation type="submission" date="2018-11" db="EMBL/GenBank/DDBJ databases">
        <authorList>
            <consortium name="Pathogen Informatics"/>
        </authorList>
    </citation>
    <scope>NUCLEOTIDE SEQUENCE [LARGE SCALE GENOMIC DNA]</scope>
</reference>
<evidence type="ECO:0000313" key="2">
    <source>
        <dbReference type="Proteomes" id="UP000271889"/>
    </source>
</evidence>
<dbReference type="Proteomes" id="UP000271889">
    <property type="component" value="Unassembled WGS sequence"/>
</dbReference>
<name>A0A3P6QZ52_CYLGO</name>
<evidence type="ECO:0000313" key="1">
    <source>
        <dbReference type="EMBL" id="VDK48103.1"/>
    </source>
</evidence>
<sequence length="70" mass="8277">MSSERVRRMQAQLSKGIVAQVSIFRVYIVVRRRVMKNCWPDYTLVNNRHFDNQTKSHNMIASTDSESLYL</sequence>
<organism evidence="1 2">
    <name type="scientific">Cylicostephanus goldi</name>
    <name type="common">Nematode worm</name>
    <dbReference type="NCBI Taxonomy" id="71465"/>
    <lineage>
        <taxon>Eukaryota</taxon>
        <taxon>Metazoa</taxon>
        <taxon>Ecdysozoa</taxon>
        <taxon>Nematoda</taxon>
        <taxon>Chromadorea</taxon>
        <taxon>Rhabditida</taxon>
        <taxon>Rhabditina</taxon>
        <taxon>Rhabditomorpha</taxon>
        <taxon>Strongyloidea</taxon>
        <taxon>Strongylidae</taxon>
        <taxon>Cylicostephanus</taxon>
    </lineage>
</organism>